<dbReference type="PANTHER" id="PTHR30273:SF2">
    <property type="entry name" value="PROTEIN FECR"/>
    <property type="match status" value="1"/>
</dbReference>
<protein>
    <submittedName>
        <fullName evidence="4">Fec operon regulator FecR</fullName>
    </submittedName>
</protein>
<dbReference type="RefSeq" id="WP_139185485.1">
    <property type="nucleotide sequence ID" value="NZ_FNGK01000004.1"/>
</dbReference>
<dbReference type="Pfam" id="PF16344">
    <property type="entry name" value="FecR_C"/>
    <property type="match status" value="1"/>
</dbReference>
<keyword evidence="1" id="KW-0812">Transmembrane</keyword>
<accession>A0AAJ5C1V0</accession>
<dbReference type="PIRSF" id="PIRSF018266">
    <property type="entry name" value="FecR"/>
    <property type="match status" value="1"/>
</dbReference>
<sequence>MEKKNLYILIKNILTRKVDPEEEKLMDQHLYKYFQQEEWDSKRFGDRDEIENRILDSVNKKVGQNTPVIPNRRNWILYAAAITIFLSIAITLYTYLNFNKSDGDLSSGSLASKDSVLAPGDQHASLVLNDGTIVKLDELESGEKKTVANLTITKNTQGNLEYSVNNKASAGLEEMNTLTTPLGGTYKIILEDGSQVWLNSGSTITFPTVFNAIQRKVEITGEAYFEVAHNAKVPFVVKVDVLDIQVLGTSFNVSAYKDSKYQNNLSVALLTGAVALKKNNTTTKLVPGKKATVDHENINISAFDVESEVAWKDNYFVFKDQNIKTIMDELARWYKAEVVYEGDNWSDKNFTLRMSRDQEIKEILTLIELTRNVKFKIKGRRIIVST</sequence>
<dbReference type="AlphaFoldDB" id="A0AAJ5C1V0"/>
<dbReference type="InterPro" id="IPR012373">
    <property type="entry name" value="Ferrdict_sens_TM"/>
</dbReference>
<dbReference type="Proteomes" id="UP000215355">
    <property type="component" value="Chromosome 1"/>
</dbReference>
<dbReference type="Gene3D" id="2.60.120.1440">
    <property type="match status" value="1"/>
</dbReference>
<evidence type="ECO:0000259" key="3">
    <source>
        <dbReference type="Pfam" id="PF16344"/>
    </source>
</evidence>
<feature type="domain" description="Protein FecR C-terminal" evidence="3">
    <location>
        <begin position="315"/>
        <end position="384"/>
    </location>
</feature>
<feature type="transmembrane region" description="Helical" evidence="1">
    <location>
        <begin position="75"/>
        <end position="96"/>
    </location>
</feature>
<keyword evidence="1" id="KW-1133">Transmembrane helix</keyword>
<gene>
    <name evidence="4" type="ORF">SAMEA4412673_03612</name>
</gene>
<dbReference type="Pfam" id="PF04773">
    <property type="entry name" value="FecR"/>
    <property type="match status" value="1"/>
</dbReference>
<evidence type="ECO:0000313" key="4">
    <source>
        <dbReference type="EMBL" id="SNV60454.1"/>
    </source>
</evidence>
<evidence type="ECO:0000313" key="5">
    <source>
        <dbReference type="Proteomes" id="UP000215355"/>
    </source>
</evidence>
<dbReference type="InterPro" id="IPR032508">
    <property type="entry name" value="FecR_C"/>
</dbReference>
<feature type="domain" description="FecR protein" evidence="2">
    <location>
        <begin position="177"/>
        <end position="274"/>
    </location>
</feature>
<dbReference type="GO" id="GO:0016989">
    <property type="term" value="F:sigma factor antagonist activity"/>
    <property type="evidence" value="ECO:0007669"/>
    <property type="project" value="TreeGrafter"/>
</dbReference>
<evidence type="ECO:0000256" key="1">
    <source>
        <dbReference type="SAM" id="Phobius"/>
    </source>
</evidence>
<dbReference type="EMBL" id="LT906468">
    <property type="protein sequence ID" value="SNV60454.1"/>
    <property type="molecule type" value="Genomic_DNA"/>
</dbReference>
<reference evidence="4 5" key="1">
    <citation type="submission" date="2017-06" db="EMBL/GenBank/DDBJ databases">
        <authorList>
            <consortium name="Pathogen Informatics"/>
        </authorList>
    </citation>
    <scope>NUCLEOTIDE SEQUENCE [LARGE SCALE GENOMIC DNA]</scope>
    <source>
        <strain evidence="4 5">NCTC12149</strain>
    </source>
</reference>
<name>A0AAJ5C1V0_9SPHI</name>
<keyword evidence="1" id="KW-0472">Membrane</keyword>
<proteinExistence type="predicted"/>
<organism evidence="4 5">
    <name type="scientific">Sphingobacterium mizutaii</name>
    <dbReference type="NCBI Taxonomy" id="1010"/>
    <lineage>
        <taxon>Bacteria</taxon>
        <taxon>Pseudomonadati</taxon>
        <taxon>Bacteroidota</taxon>
        <taxon>Sphingobacteriia</taxon>
        <taxon>Sphingobacteriales</taxon>
        <taxon>Sphingobacteriaceae</taxon>
        <taxon>Sphingobacterium</taxon>
    </lineage>
</organism>
<dbReference type="Gene3D" id="3.55.50.30">
    <property type="match status" value="1"/>
</dbReference>
<dbReference type="KEGG" id="smiz:4412673_03612"/>
<evidence type="ECO:0000259" key="2">
    <source>
        <dbReference type="Pfam" id="PF04773"/>
    </source>
</evidence>
<dbReference type="PANTHER" id="PTHR30273">
    <property type="entry name" value="PERIPLASMIC SIGNAL SENSOR AND SIGMA FACTOR ACTIVATOR FECR-RELATED"/>
    <property type="match status" value="1"/>
</dbReference>
<dbReference type="InterPro" id="IPR006860">
    <property type="entry name" value="FecR"/>
</dbReference>